<organism evidence="4 5">
    <name type="scientific">Teredinibacter turnerae (strain ATCC 39867 / T7901)</name>
    <dbReference type="NCBI Taxonomy" id="377629"/>
    <lineage>
        <taxon>Bacteria</taxon>
        <taxon>Pseudomonadati</taxon>
        <taxon>Pseudomonadota</taxon>
        <taxon>Gammaproteobacteria</taxon>
        <taxon>Cellvibrionales</taxon>
        <taxon>Cellvibrionaceae</taxon>
        <taxon>Teredinibacter</taxon>
    </lineage>
</organism>
<keyword evidence="2 4" id="KW-0808">Transferase</keyword>
<keyword evidence="5" id="KW-1185">Reference proteome</keyword>
<dbReference type="InterPro" id="IPR001763">
    <property type="entry name" value="Rhodanese-like_dom"/>
</dbReference>
<dbReference type="PANTHER" id="PTHR30401">
    <property type="entry name" value="TRNA 2-SELENOURIDINE SYNTHASE"/>
    <property type="match status" value="1"/>
</dbReference>
<dbReference type="PANTHER" id="PTHR30401:SF0">
    <property type="entry name" value="TRNA 2-SELENOURIDINE SYNTHASE"/>
    <property type="match status" value="1"/>
</dbReference>
<dbReference type="Gene3D" id="3.40.250.10">
    <property type="entry name" value="Rhodanese-like domain"/>
    <property type="match status" value="1"/>
</dbReference>
<dbReference type="HOGENOM" id="CLU_043456_1_0_6"/>
<keyword evidence="1 2" id="KW-0711">Selenium</keyword>
<dbReference type="Proteomes" id="UP000009080">
    <property type="component" value="Chromosome"/>
</dbReference>
<dbReference type="InterPro" id="IPR058840">
    <property type="entry name" value="AAA_SelU"/>
</dbReference>
<sequence length="362" mass="41048">MITNQYAQIFLHDVPAIDTRSPGEYTKGHFPNAVSLPLMTDSERAQVGTCYKQRGQAEAITLGHQLVNGVIKSQRVTAWAEYIKANPNCVLFCWRGGLRSQTCQQWLADVGVDCVRVEGGYKAMRRFLIDTNQRICQQRPFVILAGHTGSAKTELLKTVATSVDLEQLAHHRGSAFGKRLGGQPTQTTFENRTFIELFKADARRGDTPIVLEDESHLIGRCALPLELENAMKSSPIVVVQTELRERVEHSFHNYILLNLAEHVAQQGRDQGFELFANELRQAMKNIQRRLGGQRYAELSGILDNALAQHRLGDNSSHLHWIEILLRDYYDPMYNFQMEKKKHRVIFRGSPAEVTDFLSSRTT</sequence>
<dbReference type="GO" id="GO:0002098">
    <property type="term" value="P:tRNA wobble uridine modification"/>
    <property type="evidence" value="ECO:0007669"/>
    <property type="project" value="UniProtKB-UniRule"/>
</dbReference>
<comment type="catalytic activity">
    <reaction evidence="2">
        <text>5-methylaminomethyl-S-(2E)-geranyl-thiouridine(34) in tRNA + selenophosphate + H(+) = 5-methylaminomethyl-2-(Se-phospho)selenouridine(34) in tRNA + (2E)-thiogeraniol</text>
        <dbReference type="Rhea" id="RHEA:60172"/>
        <dbReference type="Rhea" id="RHEA-COMP:14654"/>
        <dbReference type="Rhea" id="RHEA-COMP:15523"/>
        <dbReference type="ChEBI" id="CHEBI:15378"/>
        <dbReference type="ChEBI" id="CHEBI:16144"/>
        <dbReference type="ChEBI" id="CHEBI:140632"/>
        <dbReference type="ChEBI" id="CHEBI:143702"/>
        <dbReference type="ChEBI" id="CHEBI:143703"/>
    </reaction>
</comment>
<reference evidence="4 5" key="1">
    <citation type="journal article" date="2009" name="PLoS ONE">
        <title>The complete genome of Teredinibacter turnerae T7901: an intracellular endosymbiont of marine wood-boring bivalves (shipworms).</title>
        <authorList>
            <person name="Yang J.C."/>
            <person name="Madupu R."/>
            <person name="Durkin A.S."/>
            <person name="Ekborg N.A."/>
            <person name="Pedamallu C.S."/>
            <person name="Hostetler J.B."/>
            <person name="Radune D."/>
            <person name="Toms B.S."/>
            <person name="Henrissat B."/>
            <person name="Coutinho P.M."/>
            <person name="Schwarz S."/>
            <person name="Field L."/>
            <person name="Trindade-Silva A.E."/>
            <person name="Soares C.A.G."/>
            <person name="Elshahawi S."/>
            <person name="Hanora A."/>
            <person name="Schmidt E.W."/>
            <person name="Haygood M.G."/>
            <person name="Posfai J."/>
            <person name="Benner J."/>
            <person name="Madinger C."/>
            <person name="Nove J."/>
            <person name="Anton B."/>
            <person name="Chaudhary K."/>
            <person name="Foster J."/>
            <person name="Holman A."/>
            <person name="Kumar S."/>
            <person name="Lessard P.A."/>
            <person name="Luyten Y.A."/>
            <person name="Slatko B."/>
            <person name="Wood N."/>
            <person name="Wu B."/>
            <person name="Teplitski M."/>
            <person name="Mougous J.D."/>
            <person name="Ward N."/>
            <person name="Eisen J.A."/>
            <person name="Badger J.H."/>
            <person name="Distel D.L."/>
        </authorList>
    </citation>
    <scope>NUCLEOTIDE SEQUENCE [LARGE SCALE GENOMIC DNA]</scope>
    <source>
        <strain evidence="5">ATCC 39867 / T7901</strain>
    </source>
</reference>
<dbReference type="GO" id="GO:0016765">
    <property type="term" value="F:transferase activity, transferring alkyl or aryl (other than methyl) groups"/>
    <property type="evidence" value="ECO:0007669"/>
    <property type="project" value="UniProtKB-UniRule"/>
</dbReference>
<comment type="catalytic activity">
    <reaction evidence="2">
        <text>5-methylaminomethyl-2-thiouridine(34) in tRNA + selenophosphate + (2E)-geranyl diphosphate + H2O + H(+) = 5-methylaminomethyl-2-selenouridine(34) in tRNA + (2E)-thiogeraniol + phosphate + diphosphate</text>
        <dbReference type="Rhea" id="RHEA:42716"/>
        <dbReference type="Rhea" id="RHEA-COMP:10195"/>
        <dbReference type="Rhea" id="RHEA-COMP:10196"/>
        <dbReference type="ChEBI" id="CHEBI:15377"/>
        <dbReference type="ChEBI" id="CHEBI:15378"/>
        <dbReference type="ChEBI" id="CHEBI:16144"/>
        <dbReference type="ChEBI" id="CHEBI:33019"/>
        <dbReference type="ChEBI" id="CHEBI:43474"/>
        <dbReference type="ChEBI" id="CHEBI:58057"/>
        <dbReference type="ChEBI" id="CHEBI:74455"/>
        <dbReference type="ChEBI" id="CHEBI:82743"/>
        <dbReference type="ChEBI" id="CHEBI:143703"/>
        <dbReference type="EC" id="2.9.1.3"/>
    </reaction>
</comment>
<accession>C5BQQ8</accession>
<protein>
    <recommendedName>
        <fullName evidence="2">tRNA 2-selenouridine synthase</fullName>
        <ecNumber evidence="2">2.9.1.3</ecNumber>
    </recommendedName>
</protein>
<evidence type="ECO:0000256" key="1">
    <source>
        <dbReference type="ARBA" id="ARBA00023266"/>
    </source>
</evidence>
<feature type="active site" description="S-selanylcysteine intermediate" evidence="2">
    <location>
        <position position="93"/>
    </location>
</feature>
<evidence type="ECO:0000313" key="5">
    <source>
        <dbReference type="Proteomes" id="UP000009080"/>
    </source>
</evidence>
<dbReference type="NCBIfam" id="TIGR03167">
    <property type="entry name" value="tRNA_sel_U_synt"/>
    <property type="match status" value="1"/>
</dbReference>
<dbReference type="NCBIfam" id="NF008750">
    <property type="entry name" value="PRK11784.1-2"/>
    <property type="match status" value="1"/>
</dbReference>
<dbReference type="STRING" id="377629.TERTU_3403"/>
<feature type="domain" description="Rhodanese" evidence="3">
    <location>
        <begin position="10"/>
        <end position="133"/>
    </location>
</feature>
<comment type="catalytic activity">
    <reaction evidence="2">
        <text>5-methylaminomethyl-2-(Se-phospho)selenouridine(34) in tRNA + H2O = 5-methylaminomethyl-2-selenouridine(34) in tRNA + phosphate</text>
        <dbReference type="Rhea" id="RHEA:60176"/>
        <dbReference type="Rhea" id="RHEA-COMP:10196"/>
        <dbReference type="Rhea" id="RHEA-COMP:15523"/>
        <dbReference type="ChEBI" id="CHEBI:15377"/>
        <dbReference type="ChEBI" id="CHEBI:43474"/>
        <dbReference type="ChEBI" id="CHEBI:82743"/>
        <dbReference type="ChEBI" id="CHEBI:143702"/>
    </reaction>
</comment>
<proteinExistence type="inferred from homology"/>
<dbReference type="RefSeq" id="WP_015820264.1">
    <property type="nucleotide sequence ID" value="NC_012997.1"/>
</dbReference>
<dbReference type="PROSITE" id="PS50206">
    <property type="entry name" value="RHODANESE_3"/>
    <property type="match status" value="1"/>
</dbReference>
<dbReference type="InterPro" id="IPR017582">
    <property type="entry name" value="SelU"/>
</dbReference>
<dbReference type="Pfam" id="PF26341">
    <property type="entry name" value="AAA_SelU"/>
    <property type="match status" value="1"/>
</dbReference>
<dbReference type="NCBIfam" id="NF008751">
    <property type="entry name" value="PRK11784.1-3"/>
    <property type="match status" value="1"/>
</dbReference>
<dbReference type="GO" id="GO:0043828">
    <property type="term" value="F:tRNA 2-selenouridine synthase activity"/>
    <property type="evidence" value="ECO:0007669"/>
    <property type="project" value="UniProtKB-EC"/>
</dbReference>
<dbReference type="HAMAP" id="MF_01622">
    <property type="entry name" value="tRNA_sel_U_synth"/>
    <property type="match status" value="1"/>
</dbReference>
<dbReference type="Pfam" id="PF00581">
    <property type="entry name" value="Rhodanese"/>
    <property type="match status" value="1"/>
</dbReference>
<dbReference type="OrthoDB" id="9808735at2"/>
<dbReference type="SMART" id="SM00450">
    <property type="entry name" value="RHOD"/>
    <property type="match status" value="1"/>
</dbReference>
<dbReference type="eggNOG" id="COG2603">
    <property type="taxonomic scope" value="Bacteria"/>
</dbReference>
<comment type="subunit">
    <text evidence="2">Monomer.</text>
</comment>
<dbReference type="InterPro" id="IPR036873">
    <property type="entry name" value="Rhodanese-like_dom_sf"/>
</dbReference>
<comment type="function">
    <text evidence="2">Involved in the post-transcriptional modification of the uridine at the wobble position (U34) of tRNA(Lys), tRNA(Glu) and tRNA(Gln). Catalyzes the conversion of 2-thiouridine (S2U-RNA) to 2-selenouridine (Se2U-RNA). Acts in a two-step process involving geranylation of 2-thiouridine (S2U) to S-geranyl-2-thiouridine (geS2U) and subsequent selenation of the latter derivative to 2-selenouridine (Se2U) in the tRNA chain.</text>
</comment>
<evidence type="ECO:0000313" key="4">
    <source>
        <dbReference type="EMBL" id="ACR14148.1"/>
    </source>
</evidence>
<comment type="catalytic activity">
    <reaction evidence="2">
        <text>5-methylaminomethyl-2-thiouridine(34) in tRNA + (2E)-geranyl diphosphate = 5-methylaminomethyl-S-(2E)-geranyl-thiouridine(34) in tRNA + diphosphate</text>
        <dbReference type="Rhea" id="RHEA:14085"/>
        <dbReference type="Rhea" id="RHEA-COMP:10195"/>
        <dbReference type="Rhea" id="RHEA-COMP:14654"/>
        <dbReference type="ChEBI" id="CHEBI:33019"/>
        <dbReference type="ChEBI" id="CHEBI:58057"/>
        <dbReference type="ChEBI" id="CHEBI:74455"/>
        <dbReference type="ChEBI" id="CHEBI:140632"/>
    </reaction>
</comment>
<dbReference type="EMBL" id="CP001614">
    <property type="protein sequence ID" value="ACR14148.1"/>
    <property type="molecule type" value="Genomic_DNA"/>
</dbReference>
<name>C5BQQ8_TERTT</name>
<dbReference type="AlphaFoldDB" id="C5BQQ8"/>
<dbReference type="KEGG" id="ttu:TERTU_3403"/>
<comment type="similarity">
    <text evidence="2">Belongs to the SelU family.</text>
</comment>
<dbReference type="SUPFAM" id="SSF52821">
    <property type="entry name" value="Rhodanese/Cell cycle control phosphatase"/>
    <property type="match status" value="1"/>
</dbReference>
<dbReference type="EC" id="2.9.1.3" evidence="2"/>
<evidence type="ECO:0000259" key="3">
    <source>
        <dbReference type="PROSITE" id="PS50206"/>
    </source>
</evidence>
<gene>
    <name evidence="2 4" type="primary">selU</name>
    <name evidence="4" type="ordered locus">TERTU_3403</name>
</gene>
<evidence type="ECO:0000256" key="2">
    <source>
        <dbReference type="HAMAP-Rule" id="MF_01622"/>
    </source>
</evidence>